<accession>A0A068NUD8</accession>
<evidence type="ECO:0000313" key="2">
    <source>
        <dbReference type="Proteomes" id="UP000027982"/>
    </source>
</evidence>
<sequence>MIDSKDLLAAGAAADLVPLRFRLVELPPLPGDDSSKALALNAQGDCVGASFLKEIGNRPVRWGVQDRQAKSLLVPPSTTNATAHGISGVGEVVGSADVAGSTHPLRWDRAGSLTFLSESPESNGWAFGVNNAGRVVGDTPMSRSPRAAVWERDGSHLILPLPEGALMSEARAISGSGHVIGDALFAGKTRAVRWLPTGDTVVLNLPPGFVESAAIGISETLDVVGTVRDPQDSDTAAYWRTNGVVTVLGSLNGDGSSTALAVNSFGWVVGRSTTRSGAQSRAFFWTEGTGILDLASLVENAPGDFRLGAAHDINDAGQIVCEGSGNGSGRGYLLEPVYHVEKGRPY</sequence>
<organism evidence="1 2">
    <name type="scientific">Fimbriimonas ginsengisoli Gsoil 348</name>
    <dbReference type="NCBI Taxonomy" id="661478"/>
    <lineage>
        <taxon>Bacteria</taxon>
        <taxon>Bacillati</taxon>
        <taxon>Armatimonadota</taxon>
        <taxon>Fimbriimonadia</taxon>
        <taxon>Fimbriimonadales</taxon>
        <taxon>Fimbriimonadaceae</taxon>
        <taxon>Fimbriimonas</taxon>
    </lineage>
</organism>
<dbReference type="Proteomes" id="UP000027982">
    <property type="component" value="Chromosome"/>
</dbReference>
<dbReference type="STRING" id="661478.OP10G_1861"/>
<dbReference type="AlphaFoldDB" id="A0A068NUD8"/>
<gene>
    <name evidence="1" type="ORF">OP10G_1861</name>
</gene>
<dbReference type="OrthoDB" id="6848220at2"/>
<dbReference type="HOGENOM" id="CLU_051829_0_0_0"/>
<reference evidence="1 2" key="1">
    <citation type="journal article" date="2014" name="PLoS ONE">
        <title>The first complete genome sequence of the class fimbriimonadia in the phylum armatimonadetes.</title>
        <authorList>
            <person name="Hu Z.Y."/>
            <person name="Wang Y.Z."/>
            <person name="Im W.T."/>
            <person name="Wang S.Y."/>
            <person name="Zhao G.P."/>
            <person name="Zheng H.J."/>
            <person name="Quan Z.X."/>
        </authorList>
    </citation>
    <scope>NUCLEOTIDE SEQUENCE [LARGE SCALE GENOMIC DNA]</scope>
    <source>
        <strain evidence="1">Gsoil 348</strain>
    </source>
</reference>
<dbReference type="RefSeq" id="WP_158409188.1">
    <property type="nucleotide sequence ID" value="NZ_CP007139.1"/>
</dbReference>
<protein>
    <recommendedName>
        <fullName evidence="3">HAF repeat-containing protein</fullName>
    </recommendedName>
</protein>
<dbReference type="NCBIfam" id="TIGR02913">
    <property type="entry name" value="HAF_rpt"/>
    <property type="match status" value="1"/>
</dbReference>
<dbReference type="EMBL" id="CP007139">
    <property type="protein sequence ID" value="AIE85229.1"/>
    <property type="molecule type" value="Genomic_DNA"/>
</dbReference>
<proteinExistence type="predicted"/>
<keyword evidence="2" id="KW-1185">Reference proteome</keyword>
<evidence type="ECO:0000313" key="1">
    <source>
        <dbReference type="EMBL" id="AIE85229.1"/>
    </source>
</evidence>
<evidence type="ECO:0008006" key="3">
    <source>
        <dbReference type="Google" id="ProtNLM"/>
    </source>
</evidence>
<name>A0A068NUD8_FIMGI</name>
<dbReference type="InterPro" id="IPR014262">
    <property type="entry name" value="HAF_rpt"/>
</dbReference>
<dbReference type="KEGG" id="fgi:OP10G_1861"/>
<dbReference type="eggNOG" id="COG5563">
    <property type="taxonomic scope" value="Bacteria"/>
</dbReference>